<sequence>MICLRSLLALTSFLALTSASALPSDTAAEIFHFNLLARQEPGTPLYACHLACGTAVTLSRGASPCTDVAFLIDYTDCLACADASIQNVWRYYGATLTIAGEKCGLSTTPVVAVSDK</sequence>
<protein>
    <submittedName>
        <fullName evidence="2">Uncharacterized protein</fullName>
    </submittedName>
</protein>
<proteinExistence type="predicted"/>
<feature type="signal peptide" evidence="1">
    <location>
        <begin position="1"/>
        <end position="21"/>
    </location>
</feature>
<dbReference type="OrthoDB" id="4160690at2759"/>
<evidence type="ECO:0000256" key="1">
    <source>
        <dbReference type="SAM" id="SignalP"/>
    </source>
</evidence>
<dbReference type="Proteomes" id="UP000664132">
    <property type="component" value="Unassembled WGS sequence"/>
</dbReference>
<keyword evidence="3" id="KW-1185">Reference proteome</keyword>
<organism evidence="2 3">
    <name type="scientific">Cadophora malorum</name>
    <dbReference type="NCBI Taxonomy" id="108018"/>
    <lineage>
        <taxon>Eukaryota</taxon>
        <taxon>Fungi</taxon>
        <taxon>Dikarya</taxon>
        <taxon>Ascomycota</taxon>
        <taxon>Pezizomycotina</taxon>
        <taxon>Leotiomycetes</taxon>
        <taxon>Helotiales</taxon>
        <taxon>Ploettnerulaceae</taxon>
        <taxon>Cadophora</taxon>
    </lineage>
</organism>
<reference evidence="2" key="1">
    <citation type="submission" date="2021-02" db="EMBL/GenBank/DDBJ databases">
        <title>Genome sequence Cadophora malorum strain M34.</title>
        <authorList>
            <person name="Stefanovic E."/>
            <person name="Vu D."/>
            <person name="Scully C."/>
            <person name="Dijksterhuis J."/>
            <person name="Roader J."/>
            <person name="Houbraken J."/>
        </authorList>
    </citation>
    <scope>NUCLEOTIDE SEQUENCE</scope>
    <source>
        <strain evidence="2">M34</strain>
    </source>
</reference>
<feature type="chain" id="PRO_5034921826" evidence="1">
    <location>
        <begin position="22"/>
        <end position="116"/>
    </location>
</feature>
<dbReference type="AlphaFoldDB" id="A0A8H7W071"/>
<evidence type="ECO:0000313" key="2">
    <source>
        <dbReference type="EMBL" id="KAG4413111.1"/>
    </source>
</evidence>
<evidence type="ECO:0000313" key="3">
    <source>
        <dbReference type="Proteomes" id="UP000664132"/>
    </source>
</evidence>
<accession>A0A8H7W071</accession>
<keyword evidence="1" id="KW-0732">Signal</keyword>
<dbReference type="EMBL" id="JAFJYH010000333">
    <property type="protein sequence ID" value="KAG4413111.1"/>
    <property type="molecule type" value="Genomic_DNA"/>
</dbReference>
<gene>
    <name evidence="2" type="ORF">IFR04_013763</name>
</gene>
<comment type="caution">
    <text evidence="2">The sequence shown here is derived from an EMBL/GenBank/DDBJ whole genome shotgun (WGS) entry which is preliminary data.</text>
</comment>
<name>A0A8H7W071_9HELO</name>